<sequence length="53" mass="6154">MAKARYIVRNLTPEDRILSLFSGATTRHRAFASKMYILGRAYQNPRDILTLKK</sequence>
<dbReference type="RefSeq" id="XP_007770345.1">
    <property type="nucleotide sequence ID" value="XM_007772155.1"/>
</dbReference>
<accession>A0A5M3MLF4</accession>
<evidence type="ECO:0000313" key="1">
    <source>
        <dbReference type="EMBL" id="EIW80059.1"/>
    </source>
</evidence>
<keyword evidence="2" id="KW-1185">Reference proteome</keyword>
<organism evidence="1 2">
    <name type="scientific">Coniophora puteana (strain RWD-64-598)</name>
    <name type="common">Brown rot fungus</name>
    <dbReference type="NCBI Taxonomy" id="741705"/>
    <lineage>
        <taxon>Eukaryota</taxon>
        <taxon>Fungi</taxon>
        <taxon>Dikarya</taxon>
        <taxon>Basidiomycota</taxon>
        <taxon>Agaricomycotina</taxon>
        <taxon>Agaricomycetes</taxon>
        <taxon>Agaricomycetidae</taxon>
        <taxon>Boletales</taxon>
        <taxon>Coniophorineae</taxon>
        <taxon>Coniophoraceae</taxon>
        <taxon>Coniophora</taxon>
    </lineage>
</organism>
<protein>
    <submittedName>
        <fullName evidence="1">Uncharacterized protein</fullName>
    </submittedName>
</protein>
<dbReference type="KEGG" id="cput:CONPUDRAFT_83225"/>
<dbReference type="GeneID" id="19210550"/>
<gene>
    <name evidence="1" type="ORF">CONPUDRAFT_83225</name>
</gene>
<dbReference type="Proteomes" id="UP000053558">
    <property type="component" value="Unassembled WGS sequence"/>
</dbReference>
<dbReference type="EMBL" id="JH711580">
    <property type="protein sequence ID" value="EIW80059.1"/>
    <property type="molecule type" value="Genomic_DNA"/>
</dbReference>
<reference evidence="2" key="1">
    <citation type="journal article" date="2012" name="Science">
        <title>The Paleozoic origin of enzymatic lignin decomposition reconstructed from 31 fungal genomes.</title>
        <authorList>
            <person name="Floudas D."/>
            <person name="Binder M."/>
            <person name="Riley R."/>
            <person name="Barry K."/>
            <person name="Blanchette R.A."/>
            <person name="Henrissat B."/>
            <person name="Martinez A.T."/>
            <person name="Otillar R."/>
            <person name="Spatafora J.W."/>
            <person name="Yadav J.S."/>
            <person name="Aerts A."/>
            <person name="Benoit I."/>
            <person name="Boyd A."/>
            <person name="Carlson A."/>
            <person name="Copeland A."/>
            <person name="Coutinho P.M."/>
            <person name="de Vries R.P."/>
            <person name="Ferreira P."/>
            <person name="Findley K."/>
            <person name="Foster B."/>
            <person name="Gaskell J."/>
            <person name="Glotzer D."/>
            <person name="Gorecki P."/>
            <person name="Heitman J."/>
            <person name="Hesse C."/>
            <person name="Hori C."/>
            <person name="Igarashi K."/>
            <person name="Jurgens J.A."/>
            <person name="Kallen N."/>
            <person name="Kersten P."/>
            <person name="Kohler A."/>
            <person name="Kuees U."/>
            <person name="Kumar T.K.A."/>
            <person name="Kuo A."/>
            <person name="LaButti K."/>
            <person name="Larrondo L.F."/>
            <person name="Lindquist E."/>
            <person name="Ling A."/>
            <person name="Lombard V."/>
            <person name="Lucas S."/>
            <person name="Lundell T."/>
            <person name="Martin R."/>
            <person name="McLaughlin D.J."/>
            <person name="Morgenstern I."/>
            <person name="Morin E."/>
            <person name="Murat C."/>
            <person name="Nagy L.G."/>
            <person name="Nolan M."/>
            <person name="Ohm R.A."/>
            <person name="Patyshakuliyeva A."/>
            <person name="Rokas A."/>
            <person name="Ruiz-Duenas F.J."/>
            <person name="Sabat G."/>
            <person name="Salamov A."/>
            <person name="Samejima M."/>
            <person name="Schmutz J."/>
            <person name="Slot J.C."/>
            <person name="St John F."/>
            <person name="Stenlid J."/>
            <person name="Sun H."/>
            <person name="Sun S."/>
            <person name="Syed K."/>
            <person name="Tsang A."/>
            <person name="Wiebenga A."/>
            <person name="Young D."/>
            <person name="Pisabarro A."/>
            <person name="Eastwood D.C."/>
            <person name="Martin F."/>
            <person name="Cullen D."/>
            <person name="Grigoriev I.V."/>
            <person name="Hibbett D.S."/>
        </authorList>
    </citation>
    <scope>NUCLEOTIDE SEQUENCE [LARGE SCALE GENOMIC DNA]</scope>
    <source>
        <strain evidence="2">RWD-64-598 SS2</strain>
    </source>
</reference>
<comment type="caution">
    <text evidence="1">The sequence shown here is derived from an EMBL/GenBank/DDBJ whole genome shotgun (WGS) entry which is preliminary data.</text>
</comment>
<name>A0A5M3MLF4_CONPW</name>
<evidence type="ECO:0000313" key="2">
    <source>
        <dbReference type="Proteomes" id="UP000053558"/>
    </source>
</evidence>
<dbReference type="AlphaFoldDB" id="A0A5M3MLF4"/>
<proteinExistence type="predicted"/>